<evidence type="ECO:0000313" key="2">
    <source>
        <dbReference type="EMBL" id="WMW66353.1"/>
    </source>
</evidence>
<accession>A0ABY9R3M7</accession>
<organism evidence="2 3">
    <name type="scientific">Nitratidesulfovibrio liaohensis</name>
    <dbReference type="NCBI Taxonomy" id="2604158"/>
    <lineage>
        <taxon>Bacteria</taxon>
        <taxon>Pseudomonadati</taxon>
        <taxon>Thermodesulfobacteriota</taxon>
        <taxon>Desulfovibrionia</taxon>
        <taxon>Desulfovibrionales</taxon>
        <taxon>Desulfovibrionaceae</taxon>
        <taxon>Nitratidesulfovibrio</taxon>
    </lineage>
</organism>
<protein>
    <submittedName>
        <fullName evidence="2">Shufflon system plasmid conjugative transfer pilus tip adhesin PilV</fullName>
    </submittedName>
</protein>
<name>A0ABY9R3M7_9BACT</name>
<keyword evidence="3" id="KW-1185">Reference proteome</keyword>
<sequence>MNRKKDAGFATVEMIGALIVLLILLPMLARLADWGMTEVQKRAAATHLARVGEAAAKYAQKHQTTLLSQATASSGPTITLADLRNGEFLPERFGDRNGWGQGYEIHVREPRSGELQVVVLTTGGRGHDADSPGFGLTVVPSAAALVEGAGGFVPTGDIAGQSSSVLRGAYGAWEVDLSGAGIANPGAGHLGYLANFDASSLGQDFLYRVAVPGSPDLNAMQTELDMTDHAIRGVREVQFSHVAYEDMTDFCASADDDGRTFLDRERGLYLCRNGEVKMLGDSGNSVLMQKATLAKAGDRITKPTCPPGTATHPEIFVAPSLIAPGEDAPPMTSVQAWATSISDTEWEVHLRLLTTDDSLGWVQPEADYGRIIAFATCAPDEPTPTP</sequence>
<dbReference type="Pfam" id="PF04917">
    <property type="entry name" value="Shufflon_N"/>
    <property type="match status" value="1"/>
</dbReference>
<dbReference type="Proteomes" id="UP001180616">
    <property type="component" value="Chromosome"/>
</dbReference>
<gene>
    <name evidence="2" type="primary">pilV</name>
    <name evidence="2" type="ORF">KPS_000920</name>
</gene>
<evidence type="ECO:0000259" key="1">
    <source>
        <dbReference type="Pfam" id="PF04917"/>
    </source>
</evidence>
<proteinExistence type="predicted"/>
<evidence type="ECO:0000313" key="3">
    <source>
        <dbReference type="Proteomes" id="UP001180616"/>
    </source>
</evidence>
<dbReference type="EMBL" id="CP133659">
    <property type="protein sequence ID" value="WMW66353.1"/>
    <property type="molecule type" value="Genomic_DNA"/>
</dbReference>
<dbReference type="InterPro" id="IPR007001">
    <property type="entry name" value="Shufflon_N"/>
</dbReference>
<reference evidence="2" key="1">
    <citation type="submission" date="2023-09" db="EMBL/GenBank/DDBJ databases">
        <authorList>
            <consortium name="CW5 consortium"/>
            <person name="Lu C.-W."/>
        </authorList>
    </citation>
    <scope>NUCLEOTIDE SEQUENCE</scope>
    <source>
        <strain evidence="2">KPS</strain>
    </source>
</reference>
<feature type="domain" description="Bacterial shufflon protein N-terminal" evidence="1">
    <location>
        <begin position="40"/>
        <end position="238"/>
    </location>
</feature>
<dbReference type="RefSeq" id="WP_309542256.1">
    <property type="nucleotide sequence ID" value="NZ_CP133659.1"/>
</dbReference>